<evidence type="ECO:0000313" key="9">
    <source>
        <dbReference type="EMBL" id="AKK06214.1"/>
    </source>
</evidence>
<comment type="similarity">
    <text evidence="7">Belongs to the binding-protein-dependent transport system permease family.</text>
</comment>
<dbReference type="Pfam" id="PF00528">
    <property type="entry name" value="BPD_transp_1"/>
    <property type="match status" value="2"/>
</dbReference>
<proteinExistence type="inferred from homology"/>
<organism evidence="9 10">
    <name type="scientific">Corynebacterium mustelae</name>
    <dbReference type="NCBI Taxonomy" id="571915"/>
    <lineage>
        <taxon>Bacteria</taxon>
        <taxon>Bacillati</taxon>
        <taxon>Actinomycetota</taxon>
        <taxon>Actinomycetes</taxon>
        <taxon>Mycobacteriales</taxon>
        <taxon>Corynebacteriaceae</taxon>
        <taxon>Corynebacterium</taxon>
    </lineage>
</organism>
<keyword evidence="4 7" id="KW-0812">Transmembrane</keyword>
<feature type="transmembrane region" description="Helical" evidence="7">
    <location>
        <begin position="349"/>
        <end position="368"/>
    </location>
</feature>
<feature type="domain" description="ABC transmembrane type-1" evidence="8">
    <location>
        <begin position="118"/>
        <end position="316"/>
    </location>
</feature>
<dbReference type="EMBL" id="CP011542">
    <property type="protein sequence ID" value="AKK06214.1"/>
    <property type="molecule type" value="Genomic_DNA"/>
</dbReference>
<name>A0A0G3GYJ2_9CORY</name>
<feature type="transmembrane region" description="Helical" evidence="7">
    <location>
        <begin position="297"/>
        <end position="319"/>
    </location>
</feature>
<feature type="transmembrane region" description="Helical" evidence="7">
    <location>
        <begin position="162"/>
        <end position="186"/>
    </location>
</feature>
<feature type="transmembrane region" description="Helical" evidence="7">
    <location>
        <begin position="405"/>
        <end position="428"/>
    </location>
</feature>
<evidence type="ECO:0000256" key="2">
    <source>
        <dbReference type="ARBA" id="ARBA00022448"/>
    </source>
</evidence>
<keyword evidence="10" id="KW-1185">Reference proteome</keyword>
<feature type="transmembrane region" description="Helical" evidence="7">
    <location>
        <begin position="198"/>
        <end position="221"/>
    </location>
</feature>
<dbReference type="GO" id="GO:0005886">
    <property type="term" value="C:plasma membrane"/>
    <property type="evidence" value="ECO:0007669"/>
    <property type="project" value="UniProtKB-SubCell"/>
</dbReference>
<dbReference type="SUPFAM" id="SSF161098">
    <property type="entry name" value="MetI-like"/>
    <property type="match status" value="2"/>
</dbReference>
<dbReference type="PROSITE" id="PS50928">
    <property type="entry name" value="ABC_TM1"/>
    <property type="match status" value="2"/>
</dbReference>
<dbReference type="Proteomes" id="UP000035199">
    <property type="component" value="Chromosome"/>
</dbReference>
<gene>
    <name evidence="9" type="ORF">CMUST_09490</name>
</gene>
<dbReference type="GO" id="GO:0055085">
    <property type="term" value="P:transmembrane transport"/>
    <property type="evidence" value="ECO:0007669"/>
    <property type="project" value="InterPro"/>
</dbReference>
<sequence>MSATECPPSLVKKAKPSALRRCFSTIAFPLSLLVSGIIITAILPFIGQRDLAFAVFRAREAEREPDPEVLAAIREELNLPDSPLAGVIQWFSGALRGDFGVSWVDPARSATSVALSGFGVSATIAFLSTAIAVLIAIALVFPRITSVVRGKPARTSHILGMAMLGSIPEFVLAVVLLVVFGLQWGWFPVSGFSSIKHMVLPVLSLALPAAGMLGRILLITIDGISHEEWVRSWRLNGVKKSIIIYALLQRSMAVLLPQIVLFFAGNLAATVLIETTFSIPGMGNTAVKTAISRDIPVLQVIVITALVVGLLSGGLAQWLRHRLLAPLLQAETAYSSQSADSRLKPRGGWALMIVSLPFLALLVLWAILPVPSVTPEQRLRPPSMVHWLGTDQLGRDLAARIAHGAIFSLGAAVAVTAACAVLGLVLGLAGSWVSKLGNALNALPAVFIGVIFAGVFGASQLTACIAVLSVGWIPLAAHAASVVDETRATGYYRWAQVQGANRLRLLRVHTLPTLIPAIVRHAVSRIAHNALALVSLGFLGLGAPLESPNWGIILSESIRYIERAPWIMLTPTVLLILLGIASALATDTDIRLRKSR</sequence>
<evidence type="ECO:0000256" key="1">
    <source>
        <dbReference type="ARBA" id="ARBA00004651"/>
    </source>
</evidence>
<dbReference type="InterPro" id="IPR050366">
    <property type="entry name" value="BP-dependent_transpt_permease"/>
</dbReference>
<dbReference type="PATRIC" id="fig|571915.4.peg.2009"/>
<evidence type="ECO:0000256" key="7">
    <source>
        <dbReference type="RuleBase" id="RU363032"/>
    </source>
</evidence>
<feature type="transmembrane region" description="Helical" evidence="7">
    <location>
        <begin position="118"/>
        <end position="141"/>
    </location>
</feature>
<feature type="domain" description="ABC transmembrane type-1" evidence="8">
    <location>
        <begin position="401"/>
        <end position="586"/>
    </location>
</feature>
<evidence type="ECO:0000256" key="4">
    <source>
        <dbReference type="ARBA" id="ARBA00022692"/>
    </source>
</evidence>
<evidence type="ECO:0000259" key="8">
    <source>
        <dbReference type="PROSITE" id="PS50928"/>
    </source>
</evidence>
<feature type="transmembrane region" description="Helical" evidence="7">
    <location>
        <begin position="465"/>
        <end position="483"/>
    </location>
</feature>
<dbReference type="AlphaFoldDB" id="A0A0G3GYJ2"/>
<dbReference type="KEGG" id="cmv:CMUST_09490"/>
<keyword evidence="5 7" id="KW-1133">Transmembrane helix</keyword>
<evidence type="ECO:0000256" key="3">
    <source>
        <dbReference type="ARBA" id="ARBA00022475"/>
    </source>
</evidence>
<dbReference type="InterPro" id="IPR000515">
    <property type="entry name" value="MetI-like"/>
</dbReference>
<evidence type="ECO:0000313" key="10">
    <source>
        <dbReference type="Proteomes" id="UP000035199"/>
    </source>
</evidence>
<evidence type="ECO:0000256" key="5">
    <source>
        <dbReference type="ARBA" id="ARBA00022989"/>
    </source>
</evidence>
<dbReference type="OrthoDB" id="8480309at2"/>
<feature type="transmembrane region" description="Helical" evidence="7">
    <location>
        <begin position="440"/>
        <end position="459"/>
    </location>
</feature>
<feature type="transmembrane region" description="Helical" evidence="7">
    <location>
        <begin position="22"/>
        <end position="46"/>
    </location>
</feature>
<dbReference type="PANTHER" id="PTHR43386:SF1">
    <property type="entry name" value="D,D-DIPEPTIDE TRANSPORT SYSTEM PERMEASE PROTEIN DDPC-RELATED"/>
    <property type="match status" value="1"/>
</dbReference>
<feature type="transmembrane region" description="Helical" evidence="7">
    <location>
        <begin position="526"/>
        <end position="545"/>
    </location>
</feature>
<keyword evidence="3" id="KW-1003">Cell membrane</keyword>
<reference evidence="9 10" key="1">
    <citation type="journal article" date="2015" name="Genome Announc.">
        <title>Complete Genome Sequence of the Type Strain Corynebacterium mustelae DSM 45274, Isolated from Various Tissues of a Male Ferret with Lethal Sepsis.</title>
        <authorList>
            <person name="Ruckert C."/>
            <person name="Eimer J."/>
            <person name="Winkler A."/>
            <person name="Tauch A."/>
        </authorList>
    </citation>
    <scope>NUCLEOTIDE SEQUENCE [LARGE SCALE GENOMIC DNA]</scope>
    <source>
        <strain evidence="9 10">DSM 45274</strain>
    </source>
</reference>
<accession>A0A0G3GYJ2</accession>
<keyword evidence="6 7" id="KW-0472">Membrane</keyword>
<comment type="subcellular location">
    <subcellularLocation>
        <location evidence="1 7">Cell membrane</location>
        <topology evidence="1 7">Multi-pass membrane protein</topology>
    </subcellularLocation>
</comment>
<protein>
    <submittedName>
        <fullName evidence="9">ABC-type dipeptide/oligopeptide/nickel transport system, permease component</fullName>
    </submittedName>
</protein>
<dbReference type="RefSeq" id="WP_047262283.1">
    <property type="nucleotide sequence ID" value="NZ_CP011542.1"/>
</dbReference>
<dbReference type="Gene3D" id="1.10.3720.10">
    <property type="entry name" value="MetI-like"/>
    <property type="match status" value="2"/>
</dbReference>
<dbReference type="InterPro" id="IPR035906">
    <property type="entry name" value="MetI-like_sf"/>
</dbReference>
<dbReference type="PANTHER" id="PTHR43386">
    <property type="entry name" value="OLIGOPEPTIDE TRANSPORT SYSTEM PERMEASE PROTEIN APPC"/>
    <property type="match status" value="1"/>
</dbReference>
<dbReference type="CDD" id="cd06261">
    <property type="entry name" value="TM_PBP2"/>
    <property type="match status" value="1"/>
</dbReference>
<feature type="transmembrane region" description="Helical" evidence="7">
    <location>
        <begin position="565"/>
        <end position="586"/>
    </location>
</feature>
<reference evidence="10" key="2">
    <citation type="submission" date="2015-05" db="EMBL/GenBank/DDBJ databases">
        <title>Complete genome sequence of Corynebacterium mustelae DSM 45274, isolated from various tissues of a male ferret with lethal sepsis.</title>
        <authorList>
            <person name="Ruckert C."/>
            <person name="Albersmeier A."/>
            <person name="Winkler A."/>
            <person name="Tauch A."/>
        </authorList>
    </citation>
    <scope>NUCLEOTIDE SEQUENCE [LARGE SCALE GENOMIC DNA]</scope>
    <source>
        <strain evidence="10">DSM 45274</strain>
    </source>
</reference>
<dbReference type="STRING" id="571915.CMUST_09490"/>
<keyword evidence="2 7" id="KW-0813">Transport</keyword>
<evidence type="ECO:0000256" key="6">
    <source>
        <dbReference type="ARBA" id="ARBA00023136"/>
    </source>
</evidence>